<dbReference type="Pfam" id="PF00932">
    <property type="entry name" value="LTD"/>
    <property type="match status" value="1"/>
</dbReference>
<dbReference type="InterPro" id="IPR002372">
    <property type="entry name" value="PQQ_rpt_dom"/>
</dbReference>
<dbReference type="PROSITE" id="PS51841">
    <property type="entry name" value="LTD"/>
    <property type="match status" value="1"/>
</dbReference>
<feature type="compositionally biased region" description="Basic and acidic residues" evidence="1">
    <location>
        <begin position="361"/>
        <end position="376"/>
    </location>
</feature>
<evidence type="ECO:0000256" key="1">
    <source>
        <dbReference type="SAM" id="MobiDB-lite"/>
    </source>
</evidence>
<dbReference type="GeneID" id="73289581"/>
<accession>A0A9E7NDN1</accession>
<dbReference type="AlphaFoldDB" id="A0A9E7NDN1"/>
<dbReference type="InterPro" id="IPR011047">
    <property type="entry name" value="Quinoprotein_ADH-like_sf"/>
</dbReference>
<dbReference type="InterPro" id="IPR015943">
    <property type="entry name" value="WD40/YVTN_repeat-like_dom_sf"/>
</dbReference>
<dbReference type="EMBL" id="CP100355">
    <property type="protein sequence ID" value="UTF54817.1"/>
    <property type="molecule type" value="Genomic_DNA"/>
</dbReference>
<feature type="domain" description="LTD" evidence="2">
    <location>
        <begin position="409"/>
        <end position="596"/>
    </location>
</feature>
<evidence type="ECO:0000313" key="3">
    <source>
        <dbReference type="EMBL" id="UTF54817.1"/>
    </source>
</evidence>
<organism evidence="3 4">
    <name type="scientific">Natronosalvus rutilus</name>
    <dbReference type="NCBI Taxonomy" id="2953753"/>
    <lineage>
        <taxon>Archaea</taxon>
        <taxon>Methanobacteriati</taxon>
        <taxon>Methanobacteriota</taxon>
        <taxon>Stenosarchaea group</taxon>
        <taxon>Halobacteria</taxon>
        <taxon>Halobacteriales</taxon>
        <taxon>Natrialbaceae</taxon>
        <taxon>Natronosalvus</taxon>
    </lineage>
</organism>
<gene>
    <name evidence="3" type="ORF">NGM29_06005</name>
</gene>
<dbReference type="RefSeq" id="WP_254159530.1">
    <property type="nucleotide sequence ID" value="NZ_CP100355.1"/>
</dbReference>
<feature type="compositionally biased region" description="Low complexity" evidence="1">
    <location>
        <begin position="703"/>
        <end position="720"/>
    </location>
</feature>
<evidence type="ECO:0000259" key="2">
    <source>
        <dbReference type="PROSITE" id="PS51841"/>
    </source>
</evidence>
<feature type="region of interest" description="Disordered" evidence="1">
    <location>
        <begin position="1"/>
        <end position="25"/>
    </location>
</feature>
<dbReference type="Proteomes" id="UP001056855">
    <property type="component" value="Chromosome"/>
</dbReference>
<protein>
    <submittedName>
        <fullName evidence="3">Lamin tail domain-containing protein</fullName>
    </submittedName>
</protein>
<dbReference type="SUPFAM" id="SSF74853">
    <property type="entry name" value="Lamin A/C globular tail domain"/>
    <property type="match status" value="1"/>
</dbReference>
<dbReference type="Pfam" id="PF13360">
    <property type="entry name" value="PQQ_2"/>
    <property type="match status" value="1"/>
</dbReference>
<name>A0A9E7NDN1_9EURY</name>
<feature type="compositionally biased region" description="Acidic residues" evidence="1">
    <location>
        <begin position="377"/>
        <end position="408"/>
    </location>
</feature>
<feature type="region of interest" description="Disordered" evidence="1">
    <location>
        <begin position="358"/>
        <end position="417"/>
    </location>
</feature>
<dbReference type="Gene3D" id="2.60.40.1260">
    <property type="entry name" value="Lamin Tail domain"/>
    <property type="match status" value="1"/>
</dbReference>
<sequence>MAASVTARGGSHRSPASQAKAAIDQPVSDTYDQPGLTTGLAASGDIVVYGFDDGNVLVYDAERDGEVLSLGVDRAVSHLLVREPQTAIVAWMDADRFSPLDLDAGAGPLIKHRGLWDIDATADGDLIASVSYPADAAGSVGVTDGQGSVLWSAPLKDAAGSAVALADEGEYVAVGAAHHWDDGTEPTGQPGIRLYDDTGTELWHHDHDEDVLSVGISTAHEVVTAGTDDGRTIVLDLEGNLLWESEEYSGWIALSGDGETILSSEPDGTLVALESTTGEERWSTDVDMWAGEDLSVSDDGHRSLVVDRGEGEFVLVEEGETIWTESHDVGPGRGALAGDGSAWSTIVTDLEAETSLVQMYRDPEAVRETEPTRGDDAASEGDGATDEDSSDGEDDPSDEDESTDEADDPTGRASSSLALVEYDILGNDPDEEYITLRNTGDESLEMTGWTLRDREDGGRVGVNLRRFDFPSGFTLEPGADVTIVSGQGEDTDETLYWGEKRQQVWNEDGDLVIVQNAAGEVVLEAPITANDNDENTGSASGDLTVVIDQTNAPVEGGEHLQVVATLTNEATAERTDTIELVVGGEVVDSQSVTVAGEATHPVELGYTTYPVDQDVSFEVTVRTSDDSASTTVSVTAASGATDDDDGGESEAGTGEPDQDDSDEPATEPDDENESGAEDPADPEDESGESGESDAPPEEPAPEPEAGTETPADESPGATGNDTGGGTDE</sequence>
<evidence type="ECO:0000313" key="4">
    <source>
        <dbReference type="Proteomes" id="UP001056855"/>
    </source>
</evidence>
<feature type="compositionally biased region" description="Acidic residues" evidence="1">
    <location>
        <begin position="656"/>
        <end position="701"/>
    </location>
</feature>
<dbReference type="SUPFAM" id="SSF50998">
    <property type="entry name" value="Quinoprotein alcohol dehydrogenase-like"/>
    <property type="match status" value="1"/>
</dbReference>
<proteinExistence type="predicted"/>
<feature type="compositionally biased region" description="Low complexity" evidence="1">
    <location>
        <begin position="622"/>
        <end position="640"/>
    </location>
</feature>
<dbReference type="InterPro" id="IPR036415">
    <property type="entry name" value="Lamin_tail_dom_sf"/>
</dbReference>
<feature type="region of interest" description="Disordered" evidence="1">
    <location>
        <begin position="622"/>
        <end position="728"/>
    </location>
</feature>
<dbReference type="InterPro" id="IPR001322">
    <property type="entry name" value="Lamin_tail_dom"/>
</dbReference>
<reference evidence="3" key="1">
    <citation type="submission" date="2022-06" db="EMBL/GenBank/DDBJ databases">
        <title>Diverse halophilic archaea isolated from saline environments.</title>
        <authorList>
            <person name="Cui H.-L."/>
        </authorList>
    </citation>
    <scope>NUCLEOTIDE SEQUENCE</scope>
    <source>
        <strain evidence="3">WLHS1</strain>
    </source>
</reference>
<dbReference type="KEGG" id="sawl:NGM29_06005"/>
<keyword evidence="4" id="KW-1185">Reference proteome</keyword>
<dbReference type="Gene3D" id="2.130.10.10">
    <property type="entry name" value="YVTN repeat-like/Quinoprotein amine dehydrogenase"/>
    <property type="match status" value="1"/>
</dbReference>